<dbReference type="EMBL" id="NBNE01007918">
    <property type="protein sequence ID" value="OWZ00073.1"/>
    <property type="molecule type" value="Genomic_DNA"/>
</dbReference>
<keyword evidence="1" id="KW-0347">Helicase</keyword>
<organism evidence="1 2">
    <name type="scientific">Phytophthora megakarya</name>
    <dbReference type="NCBI Taxonomy" id="4795"/>
    <lineage>
        <taxon>Eukaryota</taxon>
        <taxon>Sar</taxon>
        <taxon>Stramenopiles</taxon>
        <taxon>Oomycota</taxon>
        <taxon>Peronosporomycetes</taxon>
        <taxon>Peronosporales</taxon>
        <taxon>Peronosporaceae</taxon>
        <taxon>Phytophthora</taxon>
    </lineage>
</organism>
<dbReference type="OrthoDB" id="108332at2759"/>
<proteinExistence type="predicted"/>
<name>A0A225V432_9STRA</name>
<comment type="caution">
    <text evidence="1">The sequence shown here is derived from an EMBL/GenBank/DDBJ whole genome shotgun (WGS) entry which is preliminary data.</text>
</comment>
<keyword evidence="1" id="KW-0378">Hydrolase</keyword>
<dbReference type="Proteomes" id="UP000198211">
    <property type="component" value="Unassembled WGS sequence"/>
</dbReference>
<evidence type="ECO:0000313" key="1">
    <source>
        <dbReference type="EMBL" id="OWZ00073.1"/>
    </source>
</evidence>
<dbReference type="AlphaFoldDB" id="A0A225V432"/>
<accession>A0A225V432</accession>
<dbReference type="STRING" id="4795.A0A225V432"/>
<keyword evidence="1" id="KW-0067">ATP-binding</keyword>
<keyword evidence="2" id="KW-1185">Reference proteome</keyword>
<protein>
    <submittedName>
        <fullName evidence="1">Helitron helicase</fullName>
    </submittedName>
</protein>
<dbReference type="GO" id="GO:0004386">
    <property type="term" value="F:helicase activity"/>
    <property type="evidence" value="ECO:0007669"/>
    <property type="project" value="UniProtKB-KW"/>
</dbReference>
<reference evidence="2" key="1">
    <citation type="submission" date="2017-03" db="EMBL/GenBank/DDBJ databases">
        <title>Phytopthora megakarya and P. palmivora, two closely related causual agents of cacao black pod achieved similar genome size and gene model numbers by different mechanisms.</title>
        <authorList>
            <person name="Ali S."/>
            <person name="Shao J."/>
            <person name="Larry D.J."/>
            <person name="Kronmiller B."/>
            <person name="Shen D."/>
            <person name="Strem M.D."/>
            <person name="Melnick R.L."/>
            <person name="Guiltinan M.J."/>
            <person name="Tyler B.M."/>
            <person name="Meinhardt L.W."/>
            <person name="Bailey B.A."/>
        </authorList>
    </citation>
    <scope>NUCLEOTIDE SEQUENCE [LARGE SCALE GENOMIC DNA]</scope>
    <source>
        <strain evidence="2">zdho120</strain>
    </source>
</reference>
<gene>
    <name evidence="1" type="ORF">PHMEG_00028818</name>
</gene>
<sequence>MCCLKGHVSFAGFTTPNEHPGFLKKFVKSPSLLRKIRAYNNALVLTSMGTICHRISSLLSEYAVEPSFAQVYVYDGDMEHQLVRRMSIMDGLGRTTFKAIQMMLLANNPYFGDAQDPGTDLRTHNRSTANEVAAITVDIFATKERHDIVKFKGEAGYNASQI</sequence>
<evidence type="ECO:0000313" key="2">
    <source>
        <dbReference type="Proteomes" id="UP000198211"/>
    </source>
</evidence>
<keyword evidence="1" id="KW-0547">Nucleotide-binding</keyword>